<accession>A0ACC1K879</accession>
<dbReference type="EMBL" id="JANBUJ010000007">
    <property type="protein sequence ID" value="KAJ2775598.1"/>
    <property type="molecule type" value="Genomic_DNA"/>
</dbReference>
<protein>
    <submittedName>
        <fullName evidence="1">Alpha,alpha-trehalase nth1</fullName>
        <ecNumber evidence="1">4.2.99.18</ecNumber>
    </submittedName>
</protein>
<evidence type="ECO:0000313" key="2">
    <source>
        <dbReference type="Proteomes" id="UP001140234"/>
    </source>
</evidence>
<dbReference type="EC" id="4.2.99.18" evidence="1"/>
<dbReference type="Proteomes" id="UP001140234">
    <property type="component" value="Unassembled WGS sequence"/>
</dbReference>
<keyword evidence="1" id="KW-0456">Lyase</keyword>
<evidence type="ECO:0000313" key="1">
    <source>
        <dbReference type="EMBL" id="KAJ2775598.1"/>
    </source>
</evidence>
<keyword evidence="2" id="KW-1185">Reference proteome</keyword>
<comment type="caution">
    <text evidence="1">The sequence shown here is derived from an EMBL/GenBank/DDBJ whole genome shotgun (WGS) entry which is preliminary data.</text>
</comment>
<gene>
    <name evidence="1" type="primary">NTH1_1</name>
    <name evidence="1" type="ORF">IWQ57_000321</name>
</gene>
<sequence length="744" mass="80061">MHILSALKHHVASVAAGSSPTDGRQGPAEEPSEPHRAHRTLRNVFAAGDFRPKHKRQPCPPPPLAVQTKDISWPMGSGDRDSLHFDDGALLSPSEACPRTPMSAKCVSASAASPLPRRRAMSISRPDPRASSAHTYSGGRAPNSLSAALLHAAPAPARPTSSAAFSAPAKSAPIAYGHPMPRSPRSPRSPGTPMSAFTFVDVHRPASPTRKPLDGLYQSLTSLDLSRSTTSTVVVAALNAADRPASTRSKGSLNGATLVPERLPNSAADDDGGGGGSDDDALRGPPPRDDWDVVLDRIKEYRASHEAPVDTVGCEALTEEEKDPKLRRFRSLISLMLSAQTRDEITADAVRTLSQRLPGGLTPRALSEAPIDVIHECVRRVGFWQRKSNYIKEAARTCLEQYDGDIPRTVPQLLSLPGVGPKMAYLAMHAAWQDTQGIGVDTHVLRITHRLGWVHESAQSPEATRHALESWMPRSLWREINPLLVGLGQTVCRGIGPKCSECPVNRFCPSAQVRRRPSTSRRMTSRANARHMTPGAVMSDSGELGDVDVEDLASMVRGAEHAVRSRKLGVRTRQTMGGLVMAKAAFPEIPESPLATAAQQPAPLSSMHKTRARAPSRLRPRPRLSSSPVAKHKGLDTCDEKESASDTAGTGATSAYFMRSRSNAASEMVRPEAKTDAVRIARAKATAGRTYSRRLSRSDMRWALGEDWDPDDSSSLSSLSDVDIPTGSEDERASADEDKAAARP</sequence>
<organism evidence="1 2">
    <name type="scientific">Coemansia nantahalensis</name>
    <dbReference type="NCBI Taxonomy" id="2789366"/>
    <lineage>
        <taxon>Eukaryota</taxon>
        <taxon>Fungi</taxon>
        <taxon>Fungi incertae sedis</taxon>
        <taxon>Zoopagomycota</taxon>
        <taxon>Kickxellomycotina</taxon>
        <taxon>Kickxellomycetes</taxon>
        <taxon>Kickxellales</taxon>
        <taxon>Kickxellaceae</taxon>
        <taxon>Coemansia</taxon>
    </lineage>
</organism>
<reference evidence="1" key="1">
    <citation type="submission" date="2022-07" db="EMBL/GenBank/DDBJ databases">
        <title>Phylogenomic reconstructions and comparative analyses of Kickxellomycotina fungi.</title>
        <authorList>
            <person name="Reynolds N.K."/>
            <person name="Stajich J.E."/>
            <person name="Barry K."/>
            <person name="Grigoriev I.V."/>
            <person name="Crous P."/>
            <person name="Smith M.E."/>
        </authorList>
    </citation>
    <scope>NUCLEOTIDE SEQUENCE</scope>
    <source>
        <strain evidence="1">CBS 109366</strain>
    </source>
</reference>
<proteinExistence type="predicted"/>
<name>A0ACC1K879_9FUNG</name>